<accession>A0A6A0AGK7</accession>
<protein>
    <submittedName>
        <fullName evidence="1">Uncharacterized protein</fullName>
    </submittedName>
</protein>
<keyword evidence="2" id="KW-1185">Reference proteome</keyword>
<organism evidence="1 2">
    <name type="scientific">Haematococcus lacustris</name>
    <name type="common">Green alga</name>
    <name type="synonym">Haematococcus pluvialis</name>
    <dbReference type="NCBI Taxonomy" id="44745"/>
    <lineage>
        <taxon>Eukaryota</taxon>
        <taxon>Viridiplantae</taxon>
        <taxon>Chlorophyta</taxon>
        <taxon>core chlorophytes</taxon>
        <taxon>Chlorophyceae</taxon>
        <taxon>CS clade</taxon>
        <taxon>Chlamydomonadales</taxon>
        <taxon>Haematococcaceae</taxon>
        <taxon>Haematococcus</taxon>
    </lineage>
</organism>
<proteinExistence type="predicted"/>
<dbReference type="Proteomes" id="UP000485058">
    <property type="component" value="Unassembled WGS sequence"/>
</dbReference>
<evidence type="ECO:0000313" key="2">
    <source>
        <dbReference type="Proteomes" id="UP000485058"/>
    </source>
</evidence>
<name>A0A6A0AGK7_HAELA</name>
<gene>
    <name evidence="1" type="ORF">HaLaN_31251</name>
</gene>
<dbReference type="EMBL" id="BLLF01006241">
    <property type="protein sequence ID" value="GFH32089.1"/>
    <property type="molecule type" value="Genomic_DNA"/>
</dbReference>
<sequence length="135" mass="14519">MLTSSQAKDIGVEVSVGTTCQRAEGLLSIVITLPWYAGSGGAWCLETCLPMTHFQWVAPTQCVAMQHWPMLRLSAPHTVGPCGFECQFCVRSQAGVAACMSRLVLLSVCDVILFLDTAPRLPLALMVPHALLTTS</sequence>
<comment type="caution">
    <text evidence="1">The sequence shown here is derived from an EMBL/GenBank/DDBJ whole genome shotgun (WGS) entry which is preliminary data.</text>
</comment>
<dbReference type="AlphaFoldDB" id="A0A6A0AGK7"/>
<evidence type="ECO:0000313" key="1">
    <source>
        <dbReference type="EMBL" id="GFH32089.1"/>
    </source>
</evidence>
<reference evidence="1 2" key="1">
    <citation type="submission" date="2020-02" db="EMBL/GenBank/DDBJ databases">
        <title>Draft genome sequence of Haematococcus lacustris strain NIES-144.</title>
        <authorList>
            <person name="Morimoto D."/>
            <person name="Nakagawa S."/>
            <person name="Yoshida T."/>
            <person name="Sawayama S."/>
        </authorList>
    </citation>
    <scope>NUCLEOTIDE SEQUENCE [LARGE SCALE GENOMIC DNA]</scope>
    <source>
        <strain evidence="1 2">NIES-144</strain>
    </source>
</reference>